<keyword evidence="2" id="KW-1185">Reference proteome</keyword>
<evidence type="ECO:0000313" key="1">
    <source>
        <dbReference type="EnsemblMetazoa" id="AARA001231-PA"/>
    </source>
</evidence>
<name>A0A182HJ19_ANOAR</name>
<dbReference type="EnsemblMetazoa" id="AARA001231-RA">
    <property type="protein sequence ID" value="AARA001231-PA"/>
    <property type="gene ID" value="AARA001231"/>
</dbReference>
<accession>A0A182HJ19</accession>
<proteinExistence type="predicted"/>
<sequence>MAKSVLVLMATGVLLVPVLCYFAALATPGRPYGGAGAPVYHLSCACYLPTTGCGAESNSTGNHSPPGRTNFGWLMSENLTVGVE</sequence>
<organism evidence="1 2">
    <name type="scientific">Anopheles arabiensis</name>
    <name type="common">Mosquito</name>
    <dbReference type="NCBI Taxonomy" id="7173"/>
    <lineage>
        <taxon>Eukaryota</taxon>
        <taxon>Metazoa</taxon>
        <taxon>Ecdysozoa</taxon>
        <taxon>Arthropoda</taxon>
        <taxon>Hexapoda</taxon>
        <taxon>Insecta</taxon>
        <taxon>Pterygota</taxon>
        <taxon>Neoptera</taxon>
        <taxon>Endopterygota</taxon>
        <taxon>Diptera</taxon>
        <taxon>Nematocera</taxon>
        <taxon>Culicoidea</taxon>
        <taxon>Culicidae</taxon>
        <taxon>Anophelinae</taxon>
        <taxon>Anopheles</taxon>
    </lineage>
</organism>
<dbReference type="EMBL" id="APCN01002115">
    <property type="status" value="NOT_ANNOTATED_CDS"/>
    <property type="molecule type" value="Genomic_DNA"/>
</dbReference>
<dbReference type="Proteomes" id="UP000075840">
    <property type="component" value="Unassembled WGS sequence"/>
</dbReference>
<dbReference type="VEuPathDB" id="VectorBase:AARA001231"/>
<dbReference type="AlphaFoldDB" id="A0A182HJ19"/>
<reference evidence="1" key="1">
    <citation type="submission" date="2022-08" db="UniProtKB">
        <authorList>
            <consortium name="EnsemblMetazoa"/>
        </authorList>
    </citation>
    <scope>IDENTIFICATION</scope>
    <source>
        <strain evidence="1">Dongola</strain>
    </source>
</reference>
<protein>
    <submittedName>
        <fullName evidence="1">Uncharacterized protein</fullName>
    </submittedName>
</protein>
<evidence type="ECO:0000313" key="2">
    <source>
        <dbReference type="Proteomes" id="UP000075840"/>
    </source>
</evidence>